<accession>A0ACB5UIE9</accession>
<evidence type="ECO:0000313" key="2">
    <source>
        <dbReference type="Proteomes" id="UP001374599"/>
    </source>
</evidence>
<name>A0ACB5UIE9_9FIRM</name>
<proteinExistence type="predicted"/>
<evidence type="ECO:0000313" key="1">
    <source>
        <dbReference type="EMBL" id="GMQ61678.1"/>
    </source>
</evidence>
<keyword evidence="2" id="KW-1185">Reference proteome</keyword>
<gene>
    <name evidence="1" type="ORF">AN2V17_09070</name>
</gene>
<dbReference type="Proteomes" id="UP001374599">
    <property type="component" value="Unassembled WGS sequence"/>
</dbReference>
<sequence length="276" mass="30527">MKAITPIKKTLTFIFILFIVIISVIPFIWVFASSFRGNAEIMSSVSGFPSGLHFDNYVAAFKIAPLLIFYKNSVVVSIIATVINLIIFSMAAYVIVRCKFKLKKTIIIAFSLALVIPGAALLQPLYNTLSATHLYDTLAGLIIVYAALGMPTTFYIMMSYIQTIPYTLEEAAYIDGAGFFRTFMQIILPLTRPAFATAGVLQFLFCWNEFQFGLTLTGDKMNRTVPIALYYFKSSFASDYGAMFAATVLVTIPSIIIYMLMQKQIISGLVSGSVKG</sequence>
<dbReference type="EMBL" id="BTPU01000012">
    <property type="protein sequence ID" value="GMQ61678.1"/>
    <property type="molecule type" value="Genomic_DNA"/>
</dbReference>
<comment type="caution">
    <text evidence="1">The sequence shown here is derived from an EMBL/GenBank/DDBJ whole genome shotgun (WGS) entry which is preliminary data.</text>
</comment>
<reference evidence="1" key="1">
    <citation type="submission" date="2023-09" db="EMBL/GenBank/DDBJ databases">
        <title>Vallitalea sediminicola and Vallitalea maricola sp. nov., anaerobic bacteria isolated from marine sediment.</title>
        <authorList>
            <person name="Hirano S."/>
            <person name="Maeda A."/>
            <person name="Terahara T."/>
            <person name="Mori K."/>
            <person name="Hamada M."/>
            <person name="Matsumoto R."/>
            <person name="Kobayashi T."/>
        </authorList>
    </citation>
    <scope>NUCLEOTIDE SEQUENCE</scope>
    <source>
        <strain evidence="1">AN17-2</strain>
    </source>
</reference>
<organism evidence="1 2">
    <name type="scientific">Vallitalea maricola</name>
    <dbReference type="NCBI Taxonomy" id="3074433"/>
    <lineage>
        <taxon>Bacteria</taxon>
        <taxon>Bacillati</taxon>
        <taxon>Bacillota</taxon>
        <taxon>Clostridia</taxon>
        <taxon>Lachnospirales</taxon>
        <taxon>Vallitaleaceae</taxon>
        <taxon>Vallitalea</taxon>
    </lineage>
</organism>
<protein>
    <submittedName>
        <fullName evidence="1">Carbohydrate ABC transporter permease</fullName>
    </submittedName>
</protein>